<dbReference type="CDD" id="cd18689">
    <property type="entry name" value="PIN_VapC-like"/>
    <property type="match status" value="1"/>
</dbReference>
<keyword evidence="5" id="KW-0460">Magnesium</keyword>
<proteinExistence type="inferred from homology"/>
<protein>
    <recommendedName>
        <fullName evidence="5">Ribonuclease VapC</fullName>
        <shortName evidence="5">RNase VapC</shortName>
        <ecNumber evidence="5">3.1.-.-</ecNumber>
    </recommendedName>
    <alternativeName>
        <fullName evidence="5">Toxin VapC</fullName>
    </alternativeName>
</protein>
<sequence>MRYIFDSYAFLTLLGNEGGAGRIAEILMDAEKGNAEVYITIVNYGEVLYILERERGLSAASQTIAVLDQLPIRVIDADRILTFAAAHIKALHTISYADAFVVALAQMKKGVVITGDPEFQKVTDIVNVEWIQSS</sequence>
<evidence type="ECO:0000256" key="5">
    <source>
        <dbReference type="HAMAP-Rule" id="MF_00265"/>
    </source>
</evidence>
<keyword evidence="3 5" id="KW-0479">Metal-binding</keyword>
<accession>A0A1F7S9F4</accession>
<evidence type="ECO:0000313" key="7">
    <source>
        <dbReference type="EMBL" id="OGL50399.1"/>
    </source>
</evidence>
<keyword evidence="2 5" id="KW-0540">Nuclease</keyword>
<gene>
    <name evidence="5" type="primary">vapC</name>
    <name evidence="7" type="ORF">A2161_06330</name>
</gene>
<dbReference type="AlphaFoldDB" id="A0A1F7S9F4"/>
<dbReference type="GO" id="GO:0090729">
    <property type="term" value="F:toxin activity"/>
    <property type="evidence" value="ECO:0007669"/>
    <property type="project" value="UniProtKB-KW"/>
</dbReference>
<evidence type="ECO:0000256" key="2">
    <source>
        <dbReference type="ARBA" id="ARBA00022722"/>
    </source>
</evidence>
<keyword evidence="1 5" id="KW-1277">Toxin-antitoxin system</keyword>
<evidence type="ECO:0000256" key="1">
    <source>
        <dbReference type="ARBA" id="ARBA00022649"/>
    </source>
</evidence>
<dbReference type="EMBL" id="MGDD01000004">
    <property type="protein sequence ID" value="OGL50399.1"/>
    <property type="molecule type" value="Genomic_DNA"/>
</dbReference>
<comment type="caution">
    <text evidence="7">The sequence shown here is derived from an EMBL/GenBank/DDBJ whole genome shotgun (WGS) entry which is preliminary data.</text>
</comment>
<evidence type="ECO:0000256" key="3">
    <source>
        <dbReference type="ARBA" id="ARBA00022723"/>
    </source>
</evidence>
<dbReference type="GO" id="GO:0004540">
    <property type="term" value="F:RNA nuclease activity"/>
    <property type="evidence" value="ECO:0007669"/>
    <property type="project" value="InterPro"/>
</dbReference>
<feature type="domain" description="PIN" evidence="6">
    <location>
        <begin position="3"/>
        <end position="123"/>
    </location>
</feature>
<dbReference type="Pfam" id="PF01850">
    <property type="entry name" value="PIN"/>
    <property type="match status" value="1"/>
</dbReference>
<comment type="cofactor">
    <cofactor evidence="5">
        <name>Mg(2+)</name>
        <dbReference type="ChEBI" id="CHEBI:18420"/>
    </cofactor>
</comment>
<feature type="binding site" evidence="5">
    <location>
        <position position="98"/>
    </location>
    <ligand>
        <name>Mg(2+)</name>
        <dbReference type="ChEBI" id="CHEBI:18420"/>
    </ligand>
</feature>
<reference evidence="7 8" key="1">
    <citation type="journal article" date="2016" name="Nat. Commun.">
        <title>Thousands of microbial genomes shed light on interconnected biogeochemical processes in an aquifer system.</title>
        <authorList>
            <person name="Anantharaman K."/>
            <person name="Brown C.T."/>
            <person name="Hug L.A."/>
            <person name="Sharon I."/>
            <person name="Castelle C.J."/>
            <person name="Probst A.J."/>
            <person name="Thomas B.C."/>
            <person name="Singh A."/>
            <person name="Wilkins M.J."/>
            <person name="Karaoz U."/>
            <person name="Brodie E.L."/>
            <person name="Williams K.H."/>
            <person name="Hubbard S.S."/>
            <person name="Banfield J.F."/>
        </authorList>
    </citation>
    <scope>NUCLEOTIDE SEQUENCE [LARGE SCALE GENOMIC DNA]</scope>
</reference>
<dbReference type="HAMAP" id="MF_00265">
    <property type="entry name" value="VapC_Nob1"/>
    <property type="match status" value="1"/>
</dbReference>
<dbReference type="EC" id="3.1.-.-" evidence="5"/>
<evidence type="ECO:0000313" key="8">
    <source>
        <dbReference type="Proteomes" id="UP000179266"/>
    </source>
</evidence>
<dbReference type="InterPro" id="IPR002716">
    <property type="entry name" value="PIN_dom"/>
</dbReference>
<dbReference type="Proteomes" id="UP000179266">
    <property type="component" value="Unassembled WGS sequence"/>
</dbReference>
<comment type="function">
    <text evidence="5">Toxic component of a toxin-antitoxin (TA) system. An RNase.</text>
</comment>
<name>A0A1F7S9F4_9BACT</name>
<keyword evidence="4 5" id="KW-0378">Hydrolase</keyword>
<dbReference type="GO" id="GO:0000287">
    <property type="term" value="F:magnesium ion binding"/>
    <property type="evidence" value="ECO:0007669"/>
    <property type="project" value="UniProtKB-UniRule"/>
</dbReference>
<comment type="similarity">
    <text evidence="5">Belongs to the PINc/VapC protein family.</text>
</comment>
<evidence type="ECO:0000256" key="4">
    <source>
        <dbReference type="ARBA" id="ARBA00022801"/>
    </source>
</evidence>
<keyword evidence="5" id="KW-0800">Toxin</keyword>
<evidence type="ECO:0000259" key="6">
    <source>
        <dbReference type="Pfam" id="PF01850"/>
    </source>
</evidence>
<organism evidence="7 8">
    <name type="scientific">Candidatus Schekmanbacteria bacterium RBG_13_48_7</name>
    <dbReference type="NCBI Taxonomy" id="1817878"/>
    <lineage>
        <taxon>Bacteria</taxon>
        <taxon>Candidatus Schekmaniibacteriota</taxon>
    </lineage>
</organism>
<dbReference type="Gene3D" id="3.40.50.1010">
    <property type="entry name" value="5'-nuclease"/>
    <property type="match status" value="1"/>
</dbReference>
<feature type="binding site" evidence="5">
    <location>
        <position position="6"/>
    </location>
    <ligand>
        <name>Mg(2+)</name>
        <dbReference type="ChEBI" id="CHEBI:18420"/>
    </ligand>
</feature>
<dbReference type="SUPFAM" id="SSF88723">
    <property type="entry name" value="PIN domain-like"/>
    <property type="match status" value="1"/>
</dbReference>
<dbReference type="InterPro" id="IPR022907">
    <property type="entry name" value="VapC_family"/>
</dbReference>
<dbReference type="GO" id="GO:0016787">
    <property type="term" value="F:hydrolase activity"/>
    <property type="evidence" value="ECO:0007669"/>
    <property type="project" value="UniProtKB-KW"/>
</dbReference>
<dbReference type="InterPro" id="IPR029060">
    <property type="entry name" value="PIN-like_dom_sf"/>
</dbReference>